<dbReference type="InterPro" id="IPR031325">
    <property type="entry name" value="RHS_repeat"/>
</dbReference>
<dbReference type="Pfam" id="PF20148">
    <property type="entry name" value="DUF6531"/>
    <property type="match status" value="1"/>
</dbReference>
<dbReference type="InterPro" id="IPR050708">
    <property type="entry name" value="T6SS_VgrG/RHS"/>
</dbReference>
<dbReference type="InterPro" id="IPR022385">
    <property type="entry name" value="Rhs_assc_core"/>
</dbReference>
<feature type="domain" description="Teneurin-like YD-shell" evidence="5">
    <location>
        <begin position="1073"/>
        <end position="1411"/>
    </location>
</feature>
<accession>A0A653KXF1</accession>
<dbReference type="InterPro" id="IPR045351">
    <property type="entry name" value="DUF6531"/>
</dbReference>
<dbReference type="Pfam" id="PF05593">
    <property type="entry name" value="RHS_repeat"/>
    <property type="match status" value="3"/>
</dbReference>
<dbReference type="InterPro" id="IPR006530">
    <property type="entry name" value="YD"/>
</dbReference>
<evidence type="ECO:0000256" key="2">
    <source>
        <dbReference type="SAM" id="MobiDB-lite"/>
    </source>
</evidence>
<feature type="region of interest" description="Disordered" evidence="2">
    <location>
        <begin position="378"/>
        <end position="418"/>
    </location>
</feature>
<dbReference type="Pfam" id="PF14436">
    <property type="entry name" value="EndoU_bacteria"/>
    <property type="match status" value="1"/>
</dbReference>
<evidence type="ECO:0000313" key="7">
    <source>
        <dbReference type="Proteomes" id="UP000439123"/>
    </source>
</evidence>
<organism evidence="6 7">
    <name type="scientific">Aeromonas veronii</name>
    <dbReference type="NCBI Taxonomy" id="654"/>
    <lineage>
        <taxon>Bacteria</taxon>
        <taxon>Pseudomonadati</taxon>
        <taxon>Pseudomonadota</taxon>
        <taxon>Gammaproteobacteria</taxon>
        <taxon>Aeromonadales</taxon>
        <taxon>Aeromonadaceae</taxon>
        <taxon>Aeromonas</taxon>
    </lineage>
</organism>
<dbReference type="Pfam" id="PF25023">
    <property type="entry name" value="TEN_YD-shell"/>
    <property type="match status" value="2"/>
</dbReference>
<evidence type="ECO:0000259" key="5">
    <source>
        <dbReference type="Pfam" id="PF25023"/>
    </source>
</evidence>
<feature type="domain" description="Teneurin-like YD-shell" evidence="5">
    <location>
        <begin position="662"/>
        <end position="820"/>
    </location>
</feature>
<dbReference type="Proteomes" id="UP000439123">
    <property type="component" value="Unassembled WGS sequence"/>
</dbReference>
<proteinExistence type="predicted"/>
<dbReference type="NCBIfam" id="TIGR03696">
    <property type="entry name" value="Rhs_assc_core"/>
    <property type="match status" value="1"/>
</dbReference>
<evidence type="ECO:0000259" key="4">
    <source>
        <dbReference type="Pfam" id="PF20148"/>
    </source>
</evidence>
<dbReference type="PRINTS" id="PR00394">
    <property type="entry name" value="RHSPROTEIN"/>
</dbReference>
<dbReference type="EMBL" id="CABWLC010000007">
    <property type="protein sequence ID" value="VXA83252.1"/>
    <property type="molecule type" value="Genomic_DNA"/>
</dbReference>
<evidence type="ECO:0000259" key="3">
    <source>
        <dbReference type="Pfam" id="PF14436"/>
    </source>
</evidence>
<dbReference type="PANTHER" id="PTHR32305:SF15">
    <property type="entry name" value="PROTEIN RHSA-RELATED"/>
    <property type="match status" value="1"/>
</dbReference>
<evidence type="ECO:0000313" key="6">
    <source>
        <dbReference type="EMBL" id="VXA83252.1"/>
    </source>
</evidence>
<dbReference type="GO" id="GO:0004519">
    <property type="term" value="F:endonuclease activity"/>
    <property type="evidence" value="ECO:0007669"/>
    <property type="project" value="InterPro"/>
</dbReference>
<keyword evidence="1" id="KW-0677">Repeat</keyword>
<dbReference type="Gene3D" id="2.180.10.10">
    <property type="entry name" value="RHS repeat-associated core"/>
    <property type="match status" value="3"/>
</dbReference>
<dbReference type="NCBIfam" id="TIGR01643">
    <property type="entry name" value="YD_repeat_2x"/>
    <property type="match status" value="8"/>
</dbReference>
<gene>
    <name evidence="6" type="ORF">AERO8C_150095</name>
</gene>
<dbReference type="RefSeq" id="WP_159158743.1">
    <property type="nucleotide sequence ID" value="NZ_LR732798.1"/>
</dbReference>
<evidence type="ECO:0000256" key="1">
    <source>
        <dbReference type="ARBA" id="ARBA00022737"/>
    </source>
</evidence>
<dbReference type="InterPro" id="IPR056823">
    <property type="entry name" value="TEN-like_YD-shell"/>
</dbReference>
<feature type="compositionally biased region" description="Polar residues" evidence="2">
    <location>
        <begin position="391"/>
        <end position="418"/>
    </location>
</feature>
<feature type="domain" description="DUF6531" evidence="4">
    <location>
        <begin position="424"/>
        <end position="491"/>
    </location>
</feature>
<dbReference type="SUPFAM" id="SSF69304">
    <property type="entry name" value="Tricorn protease N-terminal domain"/>
    <property type="match status" value="1"/>
</dbReference>
<sequence length="1574" mass="176691">MSNAGQVVFTQVIADYRNALTEYRKDAESFFLGDMLGMDMEQTIKVGDKTIKASSSSKKAQSVVTQCPLSGTLRLVHMFESVRFIPIGNTPYLVESGKMEKGKFIPVKEERKGALDAKGVAEIGSLKPGQSYRVTFYPNVKKSDFDGLFRSYQTVQADLAAWLEREWASTHQPAWVNYQRNGGGGVAVAAGVLRGIGGALASVWDDLTGLYDLLADPMGNAEKLLKFGVNAADVAQAGAEKIESAMLVLQDEALIYLYVNALVSWLKMLPPDELVEFGTQAVVTVLFDVLVGIVLTGGAGIAVRYSAKVATTMTRAAKQQARMAKLAATLIAMSKKHNLVAHIDVAKPVLVTGVAPLNPLKKADLQLIDRGASTLVEKATAESRRHKSRTTIKQVGSTPDSSRPSTNAAGHTSQTEAKTCKNNCPVSMVTGEELLALEDAHLPGMLPFTFGRLYRTSAVERSCGMGAGWSHTLAHRLERHGDSLTWWDQESLAIELPMPSAARPMITNQLSEAAVYLGDEPDEVIVAKAGSPFLHFTWHGKTGRLTAMSDLYGNRLTIRADEQGRPCWIENEGGLALRIVYQKAYLAGVELQHFDGINWQPEATLQRYYYDDAGHLVVAENGAGECERYRYRLDGVILERRLAGGAGFFWEWEREGKLARAVRHWSDVARFDVSYTWDDDKGEVTVSNADGSQEVYQHDSNARLIRQQDPDGAVSEFVYNDKGQKVLARDALGGETRYHYDEAGLLECEIAPDGSQTTYHYWDGRVRKVVQGEREWRFERNEQGDVIARRDPLGRETRYSYNAQGKLSTVVQPDGSRIELGWNRLGQLIEEKGANGGVTRWRYDERGRQIVRRDPRGAITRYEWNAADRLQAVHLPGGGSRRFEYNAYGKVTAEWDELGRETRYEYHPGLHLVSRRINPDGSELKYRYDNAKLFLSEIENEHGEQHRIHYFPNGLVAREIGFDGRTTAYRYDLNGHLNEKVEFGKQETELVTHYERDSMGRLLKKTLPDGREIQFSYDQYGQLTQVDDGAWPLAFEYDAAGNLLAEHQGWASSYFKHDAMGRLAHWQLPDGNKLAYHYQHGELSGIDLNGAELTRHQMVSGLEMRRSQGALTQQYEYDEQGRLTALRLQRGKQVARERRYGYDRTGNLLLINDSVQGEQHYRYDPLDRLLEVRGELTERFLHDPAGNLLSQTLGGQFEGARTQGNRLLLSGDRHFEYDEFGRLAIERRGKGQSLVTRYHYDCQHQLVRAELPDGTTARYDYDAFGRRIRKTVSGAKGEQVTEFLWQANNLIAESSYQLGDDKHRTDDQYRSFIYEPGSFKPLVQLEGEGTDAEVFHYQLDHLGTPLALTRDNGATAWQVRYRAYGNVWREEIAEVATPLRFQGQYFDAETGFHYNRHRYYQPETGRFITSDPIGLAGGLNNYQYAPNPTGWVDPLGLTNIPGQCPPGPKINHEHIFHGEINKRGKAVGFHHEPSAEGHARVVEVISPPNASGVYRGKVEVLDTKTGQWVPKQQPSSFFPQSWNKEKIVLEIKSAYANSISDSTGKWSGKSSSGIKIEGYRDKDGGIATAFPKYE</sequence>
<dbReference type="InterPro" id="IPR029501">
    <property type="entry name" value="EndoU_bac"/>
</dbReference>
<feature type="domain" description="Bacterial EndoU nuclease" evidence="3">
    <location>
        <begin position="1451"/>
        <end position="1572"/>
    </location>
</feature>
<dbReference type="PANTHER" id="PTHR32305">
    <property type="match status" value="1"/>
</dbReference>
<protein>
    <submittedName>
        <fullName evidence="6">Uncharacterized protein</fullName>
    </submittedName>
</protein>
<reference evidence="6 7" key="1">
    <citation type="submission" date="2019-10" db="EMBL/GenBank/DDBJ databases">
        <authorList>
            <person name="Karimi E."/>
        </authorList>
    </citation>
    <scope>NUCLEOTIDE SEQUENCE [LARGE SCALE GENOMIC DNA]</scope>
    <source>
        <strain evidence="6">Aeromonas sp. 8C</strain>
    </source>
</reference>
<name>A0A653KXF1_AERVE</name>